<dbReference type="KEGG" id="tet:TTHERM_00037430"/>
<dbReference type="InterPro" id="IPR003593">
    <property type="entry name" value="AAA+_ATPase"/>
</dbReference>
<dbReference type="Pfam" id="PF00005">
    <property type="entry name" value="ABC_tran"/>
    <property type="match status" value="1"/>
</dbReference>
<name>Q22M76_TETTS</name>
<dbReference type="InterPro" id="IPR027417">
    <property type="entry name" value="P-loop_NTPase"/>
</dbReference>
<dbReference type="InterPro" id="IPR011527">
    <property type="entry name" value="ABC1_TM_dom"/>
</dbReference>
<dbReference type="RefSeq" id="XP_977144.2">
    <property type="nucleotide sequence ID" value="XM_972051.2"/>
</dbReference>
<dbReference type="Gene3D" id="3.40.50.300">
    <property type="entry name" value="P-loop containing nucleotide triphosphate hydrolases"/>
    <property type="match status" value="1"/>
</dbReference>
<dbReference type="InterPro" id="IPR039421">
    <property type="entry name" value="Type_1_exporter"/>
</dbReference>
<dbReference type="PANTHER" id="PTHR43394">
    <property type="entry name" value="ATP-DEPENDENT PERMEASE MDL1, MITOCHONDRIAL"/>
    <property type="match status" value="1"/>
</dbReference>
<keyword evidence="5 7" id="KW-1133">Transmembrane helix</keyword>
<evidence type="ECO:0000256" key="1">
    <source>
        <dbReference type="ARBA" id="ARBA00004141"/>
    </source>
</evidence>
<evidence type="ECO:0000256" key="7">
    <source>
        <dbReference type="SAM" id="Phobius"/>
    </source>
</evidence>
<dbReference type="Proteomes" id="UP000009168">
    <property type="component" value="Unassembled WGS sequence"/>
</dbReference>
<feature type="domain" description="ABC transporter" evidence="8">
    <location>
        <begin position="446"/>
        <end position="688"/>
    </location>
</feature>
<feature type="domain" description="ABC transmembrane type-1" evidence="9">
    <location>
        <begin position="82"/>
        <end position="301"/>
    </location>
</feature>
<comment type="subcellular location">
    <subcellularLocation>
        <location evidence="1">Membrane</location>
        <topology evidence="1">Multi-pass membrane protein</topology>
    </subcellularLocation>
</comment>
<dbReference type="GO" id="GO:0016020">
    <property type="term" value="C:membrane"/>
    <property type="evidence" value="ECO:0007669"/>
    <property type="project" value="UniProtKB-SubCell"/>
</dbReference>
<evidence type="ECO:0000259" key="8">
    <source>
        <dbReference type="PROSITE" id="PS50893"/>
    </source>
</evidence>
<dbReference type="PANTHER" id="PTHR43394:SF1">
    <property type="entry name" value="ATP-BINDING CASSETTE SUB-FAMILY B MEMBER 10, MITOCHONDRIAL"/>
    <property type="match status" value="1"/>
</dbReference>
<dbReference type="SUPFAM" id="SSF52540">
    <property type="entry name" value="P-loop containing nucleoside triphosphate hydrolases"/>
    <property type="match status" value="1"/>
</dbReference>
<feature type="transmembrane region" description="Helical" evidence="7">
    <location>
        <begin position="279"/>
        <end position="298"/>
    </location>
</feature>
<dbReference type="SMART" id="SM00382">
    <property type="entry name" value="AAA"/>
    <property type="match status" value="1"/>
</dbReference>
<keyword evidence="11" id="KW-1185">Reference proteome</keyword>
<organism evidence="10 11">
    <name type="scientific">Tetrahymena thermophila (strain SB210)</name>
    <dbReference type="NCBI Taxonomy" id="312017"/>
    <lineage>
        <taxon>Eukaryota</taxon>
        <taxon>Sar</taxon>
        <taxon>Alveolata</taxon>
        <taxon>Ciliophora</taxon>
        <taxon>Intramacronucleata</taxon>
        <taxon>Oligohymenophorea</taxon>
        <taxon>Hymenostomatida</taxon>
        <taxon>Tetrahymenina</taxon>
        <taxon>Tetrahymenidae</taxon>
        <taxon>Tetrahymena</taxon>
    </lineage>
</organism>
<dbReference type="Gene3D" id="1.20.1560.10">
    <property type="entry name" value="ABC transporter type 1, transmembrane domain"/>
    <property type="match status" value="1"/>
</dbReference>
<keyword evidence="6 7" id="KW-0472">Membrane</keyword>
<dbReference type="OrthoDB" id="6500128at2759"/>
<dbReference type="InterPro" id="IPR017871">
    <property type="entry name" value="ABC_transporter-like_CS"/>
</dbReference>
<reference evidence="11" key="1">
    <citation type="journal article" date="2006" name="PLoS Biol.">
        <title>Macronuclear genome sequence of the ciliate Tetrahymena thermophila, a model eukaryote.</title>
        <authorList>
            <person name="Eisen J.A."/>
            <person name="Coyne R.S."/>
            <person name="Wu M."/>
            <person name="Wu D."/>
            <person name="Thiagarajan M."/>
            <person name="Wortman J.R."/>
            <person name="Badger J.H."/>
            <person name="Ren Q."/>
            <person name="Amedeo P."/>
            <person name="Jones K.M."/>
            <person name="Tallon L.J."/>
            <person name="Delcher A.L."/>
            <person name="Salzberg S.L."/>
            <person name="Silva J.C."/>
            <person name="Haas B.J."/>
            <person name="Majoros W.H."/>
            <person name="Farzad M."/>
            <person name="Carlton J.M."/>
            <person name="Smith R.K. Jr."/>
            <person name="Garg J."/>
            <person name="Pearlman R.E."/>
            <person name="Karrer K.M."/>
            <person name="Sun L."/>
            <person name="Manning G."/>
            <person name="Elde N.C."/>
            <person name="Turkewitz A.P."/>
            <person name="Asai D.J."/>
            <person name="Wilkes D.E."/>
            <person name="Wang Y."/>
            <person name="Cai H."/>
            <person name="Collins K."/>
            <person name="Stewart B.A."/>
            <person name="Lee S.R."/>
            <person name="Wilamowska K."/>
            <person name="Weinberg Z."/>
            <person name="Ruzzo W.L."/>
            <person name="Wloga D."/>
            <person name="Gaertig J."/>
            <person name="Frankel J."/>
            <person name="Tsao C.-C."/>
            <person name="Gorovsky M.A."/>
            <person name="Keeling P.J."/>
            <person name="Waller R.F."/>
            <person name="Patron N.J."/>
            <person name="Cherry J.M."/>
            <person name="Stover N.A."/>
            <person name="Krieger C.J."/>
            <person name="del Toro C."/>
            <person name="Ryder H.F."/>
            <person name="Williamson S.C."/>
            <person name="Barbeau R.A."/>
            <person name="Hamilton E.P."/>
            <person name="Orias E."/>
        </authorList>
    </citation>
    <scope>NUCLEOTIDE SEQUENCE [LARGE SCALE GENOMIC DNA]</scope>
    <source>
        <strain evidence="11">SB210</strain>
    </source>
</reference>
<dbReference type="InterPro" id="IPR036640">
    <property type="entry name" value="ABC1_TM_sf"/>
</dbReference>
<dbReference type="eggNOG" id="KOG0055">
    <property type="taxonomic scope" value="Eukaryota"/>
</dbReference>
<evidence type="ECO:0000256" key="4">
    <source>
        <dbReference type="ARBA" id="ARBA00022840"/>
    </source>
</evidence>
<sequence>MQYLEKLKSFANCSLQNEVSKKDEIQKSKKKEIPSQFQIWRFYLKFMKIDWRGFFIVNLNFIICSLILAYEPFLMIELKQSLQEQNYSQVKYLLFCYIVCQIIEQILHYQELQYYFNTNDIARQRIQKSILEHLFSLDIQFFEDNKVTYLSNIVQEGAEQITSEISYGKFTKIFNQYTEIISQLIFVYCQSPQIFLFVSVIAIIGAIINYFINIKKQKSEKNTDFQNEYKVFALDDIITNIHLIKIFNKEQNEIENLTKIINDNSKNQNQIEYLKQLKYLIRNFCFHAMKLGIILLLVISGLEDSQNKSIIINSLAEILVYVYSAILLSKDISKVIISKPAKYYHKKYKYIGKVMRLFEIKPKIKDNNISSEKNQPIQYLKGSIKFENVNFKYPITTDSLFKQKQIDKQDSEVDYDSSESESSLQDCNQELDSHSSLDGFDSQNSLDQTQLKDKYKLQRKYVLQNINFEIKPGQLVAFVGMSGSGKSTLVKLIERYYDVEEGVIMLDDKNIKDIPLNYLRGSIGLVNQEPSLFDNDIEYNITYGCQDGKYTQEELRQICDVSGVSEFVFDEQRFPEGLKTLVGSKGIKLSGGQKQRIAIARALMKKPSILILDEATSSLDAQSEHLVQKYIDQLMGYRGITIIVIAHRLSTIVKSDVIYVMENGEIKEYGNHSQLIAQNGVYKRLVYHQIQIHNS</sequence>
<evidence type="ECO:0000256" key="2">
    <source>
        <dbReference type="ARBA" id="ARBA00022692"/>
    </source>
</evidence>
<keyword evidence="4" id="KW-0067">ATP-binding</keyword>
<keyword evidence="3" id="KW-0547">Nucleotide-binding</keyword>
<evidence type="ECO:0000256" key="5">
    <source>
        <dbReference type="ARBA" id="ARBA00022989"/>
    </source>
</evidence>
<dbReference type="GeneID" id="7840483"/>
<feature type="transmembrane region" description="Helical" evidence="7">
    <location>
        <begin position="194"/>
        <end position="212"/>
    </location>
</feature>
<dbReference type="GO" id="GO:0005524">
    <property type="term" value="F:ATP binding"/>
    <property type="evidence" value="ECO:0007669"/>
    <property type="project" value="UniProtKB-KW"/>
</dbReference>
<evidence type="ECO:0000313" key="10">
    <source>
        <dbReference type="EMBL" id="EAR86427.2"/>
    </source>
</evidence>
<dbReference type="AlphaFoldDB" id="Q22M76"/>
<evidence type="ECO:0000256" key="3">
    <source>
        <dbReference type="ARBA" id="ARBA00022741"/>
    </source>
</evidence>
<feature type="transmembrane region" description="Helical" evidence="7">
    <location>
        <begin position="51"/>
        <end position="70"/>
    </location>
</feature>
<dbReference type="PROSITE" id="PS50929">
    <property type="entry name" value="ABC_TM1F"/>
    <property type="match status" value="1"/>
</dbReference>
<evidence type="ECO:0000313" key="11">
    <source>
        <dbReference type="Proteomes" id="UP000009168"/>
    </source>
</evidence>
<dbReference type="PROSITE" id="PS00211">
    <property type="entry name" value="ABC_TRANSPORTER_1"/>
    <property type="match status" value="1"/>
</dbReference>
<proteinExistence type="predicted"/>
<keyword evidence="2 7" id="KW-0812">Transmembrane</keyword>
<dbReference type="SUPFAM" id="SSF90123">
    <property type="entry name" value="ABC transporter transmembrane region"/>
    <property type="match status" value="1"/>
</dbReference>
<accession>Q22M76</accession>
<dbReference type="GO" id="GO:0016887">
    <property type="term" value="F:ATP hydrolysis activity"/>
    <property type="evidence" value="ECO:0007669"/>
    <property type="project" value="InterPro"/>
</dbReference>
<dbReference type="HOGENOM" id="CLU_000604_84_3_1"/>
<dbReference type="PROSITE" id="PS50893">
    <property type="entry name" value="ABC_TRANSPORTER_2"/>
    <property type="match status" value="1"/>
</dbReference>
<dbReference type="GO" id="GO:0015421">
    <property type="term" value="F:ABC-type oligopeptide transporter activity"/>
    <property type="evidence" value="ECO:0007669"/>
    <property type="project" value="TreeGrafter"/>
</dbReference>
<evidence type="ECO:0000256" key="6">
    <source>
        <dbReference type="ARBA" id="ARBA00023136"/>
    </source>
</evidence>
<evidence type="ECO:0000259" key="9">
    <source>
        <dbReference type="PROSITE" id="PS50929"/>
    </source>
</evidence>
<dbReference type="Pfam" id="PF00664">
    <property type="entry name" value="ABC_membrane"/>
    <property type="match status" value="1"/>
</dbReference>
<dbReference type="EMBL" id="GG662720">
    <property type="protein sequence ID" value="EAR86427.2"/>
    <property type="molecule type" value="Genomic_DNA"/>
</dbReference>
<dbReference type="InterPro" id="IPR003439">
    <property type="entry name" value="ABC_transporter-like_ATP-bd"/>
</dbReference>
<dbReference type="FunFam" id="3.40.50.300:FF:000218">
    <property type="entry name" value="Multidrug ABC transporter ATP-binding protein"/>
    <property type="match status" value="1"/>
</dbReference>
<dbReference type="InParanoid" id="Q22M76"/>
<dbReference type="STRING" id="312017.Q22M76"/>
<protein>
    <submittedName>
        <fullName evidence="10">ABC transporter transmembrane region family protein</fullName>
    </submittedName>
</protein>
<gene>
    <name evidence="10" type="ORF">TTHERM_00037430</name>
</gene>